<dbReference type="Pfam" id="PF02173">
    <property type="entry name" value="pKID"/>
    <property type="match status" value="1"/>
</dbReference>
<dbReference type="GeneID" id="108678124"/>
<keyword evidence="6" id="KW-0175">Coiled coil</keyword>
<evidence type="ECO:0000313" key="11">
    <source>
        <dbReference type="RefSeq" id="XP_018021960.1"/>
    </source>
</evidence>
<name>A0A8B7P7N0_HYAAZ</name>
<evidence type="ECO:0000259" key="8">
    <source>
        <dbReference type="PROSITE" id="PS50217"/>
    </source>
</evidence>
<dbReference type="Proteomes" id="UP000694843">
    <property type="component" value="Unplaced"/>
</dbReference>
<dbReference type="InterPro" id="IPR001630">
    <property type="entry name" value="Leuzip_CREB"/>
</dbReference>
<dbReference type="InterPro" id="IPR046347">
    <property type="entry name" value="bZIP_sf"/>
</dbReference>
<keyword evidence="10" id="KW-1185">Reference proteome</keyword>
<feature type="domain" description="BZIP" evidence="8">
    <location>
        <begin position="273"/>
        <end position="323"/>
    </location>
</feature>
<dbReference type="PRINTS" id="PR00041">
    <property type="entry name" value="LEUZIPPRCREB"/>
</dbReference>
<keyword evidence="5" id="KW-0539">Nucleus</keyword>
<dbReference type="GO" id="GO:0000978">
    <property type="term" value="F:RNA polymerase II cis-regulatory region sequence-specific DNA binding"/>
    <property type="evidence" value="ECO:0007669"/>
    <property type="project" value="TreeGrafter"/>
</dbReference>
<gene>
    <name evidence="11" type="primary">LOC108678124</name>
</gene>
<dbReference type="AlphaFoldDB" id="A0A8B7P7N0"/>
<dbReference type="OMA" id="QXISTIA"/>
<protein>
    <submittedName>
        <fullName evidence="11">Cyclic AMP-dependent transcription factor ATF-1</fullName>
    </submittedName>
</protein>
<dbReference type="PROSITE" id="PS00036">
    <property type="entry name" value="BZIP_BASIC"/>
    <property type="match status" value="1"/>
</dbReference>
<feature type="region of interest" description="Disordered" evidence="7">
    <location>
        <begin position="133"/>
        <end position="164"/>
    </location>
</feature>
<dbReference type="CDD" id="cd14690">
    <property type="entry name" value="bZIP_CREB1"/>
    <property type="match status" value="1"/>
</dbReference>
<accession>A0A8B7P7N0</accession>
<dbReference type="Pfam" id="PF00170">
    <property type="entry name" value="bZIP_1"/>
    <property type="match status" value="1"/>
</dbReference>
<dbReference type="GO" id="GO:0005634">
    <property type="term" value="C:nucleus"/>
    <property type="evidence" value="ECO:0007669"/>
    <property type="project" value="UniProtKB-SubCell"/>
</dbReference>
<dbReference type="InterPro" id="IPR004827">
    <property type="entry name" value="bZIP"/>
</dbReference>
<dbReference type="PROSITE" id="PS50953">
    <property type="entry name" value="KID"/>
    <property type="match status" value="1"/>
</dbReference>
<evidence type="ECO:0000256" key="7">
    <source>
        <dbReference type="SAM" id="MobiDB-lite"/>
    </source>
</evidence>
<feature type="coiled-coil region" evidence="6">
    <location>
        <begin position="291"/>
        <end position="325"/>
    </location>
</feature>
<evidence type="ECO:0000256" key="4">
    <source>
        <dbReference type="ARBA" id="ARBA00023163"/>
    </source>
</evidence>
<evidence type="ECO:0000256" key="5">
    <source>
        <dbReference type="ARBA" id="ARBA00023242"/>
    </source>
</evidence>
<evidence type="ECO:0000256" key="6">
    <source>
        <dbReference type="SAM" id="Coils"/>
    </source>
</evidence>
<evidence type="ECO:0000256" key="3">
    <source>
        <dbReference type="ARBA" id="ARBA00023125"/>
    </source>
</evidence>
<proteinExistence type="predicted"/>
<evidence type="ECO:0000313" key="10">
    <source>
        <dbReference type="Proteomes" id="UP000694843"/>
    </source>
</evidence>
<dbReference type="SMART" id="SM00338">
    <property type="entry name" value="BRLZ"/>
    <property type="match status" value="1"/>
</dbReference>
<dbReference type="Gene3D" id="1.20.5.170">
    <property type="match status" value="1"/>
</dbReference>
<organism evidence="10 11">
    <name type="scientific">Hyalella azteca</name>
    <name type="common">Amphipod</name>
    <dbReference type="NCBI Taxonomy" id="294128"/>
    <lineage>
        <taxon>Eukaryota</taxon>
        <taxon>Metazoa</taxon>
        <taxon>Ecdysozoa</taxon>
        <taxon>Arthropoda</taxon>
        <taxon>Crustacea</taxon>
        <taxon>Multicrustacea</taxon>
        <taxon>Malacostraca</taxon>
        <taxon>Eumalacostraca</taxon>
        <taxon>Peracarida</taxon>
        <taxon>Amphipoda</taxon>
        <taxon>Senticaudata</taxon>
        <taxon>Talitrida</taxon>
        <taxon>Talitroidea</taxon>
        <taxon>Hyalellidae</taxon>
        <taxon>Hyalella</taxon>
    </lineage>
</organism>
<evidence type="ECO:0000256" key="2">
    <source>
        <dbReference type="ARBA" id="ARBA00023015"/>
    </source>
</evidence>
<dbReference type="InterPro" id="IPR003102">
    <property type="entry name" value="CREB1-like_pKID"/>
</dbReference>
<reference evidence="11" key="1">
    <citation type="submission" date="2025-08" db="UniProtKB">
        <authorList>
            <consortium name="RefSeq"/>
        </authorList>
    </citation>
    <scope>IDENTIFICATION</scope>
    <source>
        <tissue evidence="11">Whole organism</tissue>
    </source>
</reference>
<dbReference type="PROSITE" id="PS50217">
    <property type="entry name" value="BZIP"/>
    <property type="match status" value="1"/>
</dbReference>
<feature type="compositionally biased region" description="Gly residues" evidence="7">
    <location>
        <begin position="145"/>
        <end position="155"/>
    </location>
</feature>
<dbReference type="KEGG" id="hazt:108678124"/>
<dbReference type="FunFam" id="1.20.5.170:FF:000003">
    <property type="entry name" value="cAMP-responsive element modulator isoform X2"/>
    <property type="match status" value="1"/>
</dbReference>
<keyword evidence="4" id="KW-0804">Transcription</keyword>
<evidence type="ECO:0000259" key="9">
    <source>
        <dbReference type="PROSITE" id="PS50953"/>
    </source>
</evidence>
<dbReference type="PANTHER" id="PTHR45879">
    <property type="entry name" value="CYCLIC AMP RESPONSE ELEMENT-BINDING PROTEIN B"/>
    <property type="match status" value="1"/>
</dbReference>
<dbReference type="OrthoDB" id="5970722at2759"/>
<comment type="subcellular location">
    <subcellularLocation>
        <location evidence="1">Nucleus</location>
    </subcellularLocation>
</comment>
<dbReference type="RefSeq" id="XP_018021960.1">
    <property type="nucleotide sequence ID" value="XM_018166471.2"/>
</dbReference>
<dbReference type="GO" id="GO:0005667">
    <property type="term" value="C:transcription regulator complex"/>
    <property type="evidence" value="ECO:0007669"/>
    <property type="project" value="TreeGrafter"/>
</dbReference>
<feature type="domain" description="KID" evidence="9">
    <location>
        <begin position="94"/>
        <end position="153"/>
    </location>
</feature>
<dbReference type="SUPFAM" id="SSF57959">
    <property type="entry name" value="Leucine zipper domain"/>
    <property type="match status" value="1"/>
</dbReference>
<evidence type="ECO:0000256" key="1">
    <source>
        <dbReference type="ARBA" id="ARBA00004123"/>
    </source>
</evidence>
<dbReference type="PANTHER" id="PTHR45879:SF3">
    <property type="entry name" value="CYCLIC AMP RESPONSE ELEMENT-BINDING PROTEIN B"/>
    <property type="match status" value="1"/>
</dbReference>
<dbReference type="GO" id="GO:0000981">
    <property type="term" value="F:DNA-binding transcription factor activity, RNA polymerase II-specific"/>
    <property type="evidence" value="ECO:0007669"/>
    <property type="project" value="TreeGrafter"/>
</dbReference>
<keyword evidence="3" id="KW-0238">DNA-binding</keyword>
<keyword evidence="2" id="KW-0805">Transcription regulation</keyword>
<sequence>MDAATSNSTNNNNSSNAITATSIAAVPPNTVFVSMPQHGAIIPAGSKAAQSVIQQNQASVIQSTALQTVQVGKGGVLLFKGSPNSVIQSASGQHSLQEVHVVSAESGDDLDTGRKQQRQILVRRPSYRKILNDLGGTELSDRNEGGGGVGSSGGDGCHESSLPTTTLTIGGQEYSTASLLKVIPASSLQLATSGADALQTLAMSSASSQGTIVQYTGSDTQFIVPVGGGTLSGLKFSDGSGLTQGVVLAAAAAAPTTTSNSLHGTDAMGEEANRKREVRLMKNREAARECRAKKKEYIKCLENRVAVLENQNKALIEELKTLKALYCQSS</sequence>